<feature type="non-terminal residue" evidence="2">
    <location>
        <position position="83"/>
    </location>
</feature>
<name>A0A1Y2KUJ2_9PROT</name>
<gene>
    <name evidence="2" type="ORF">TMES_21955</name>
</gene>
<feature type="domain" description="Transposase TnpC homeodomain" evidence="1">
    <location>
        <begin position="39"/>
        <end position="79"/>
    </location>
</feature>
<dbReference type="EMBL" id="JFKA01000060">
    <property type="protein sequence ID" value="OSQ34169.1"/>
    <property type="molecule type" value="Genomic_DNA"/>
</dbReference>
<sequence>MLNLPQIAIPASLSPEQHAAFEALRAHVMALEEFGRRQEVLVRELRNLLHGKRSEKLTPDERQLSFEDLEIRLADSEEEGKDR</sequence>
<dbReference type="Proteomes" id="UP000193391">
    <property type="component" value="Unassembled WGS sequence"/>
</dbReference>
<dbReference type="AlphaFoldDB" id="A0A1Y2KUJ2"/>
<dbReference type="InterPro" id="IPR024463">
    <property type="entry name" value="Transposase_TnpC_homeodom"/>
</dbReference>
<keyword evidence="3" id="KW-1185">Reference proteome</keyword>
<evidence type="ECO:0000259" key="1">
    <source>
        <dbReference type="Pfam" id="PF13007"/>
    </source>
</evidence>
<dbReference type="STRING" id="1293891.TMES_21955"/>
<proteinExistence type="predicted"/>
<comment type="caution">
    <text evidence="2">The sequence shown here is derived from an EMBL/GenBank/DDBJ whole genome shotgun (WGS) entry which is preliminary data.</text>
</comment>
<organism evidence="2 3">
    <name type="scientific">Thalassospira mesophila</name>
    <dbReference type="NCBI Taxonomy" id="1293891"/>
    <lineage>
        <taxon>Bacteria</taxon>
        <taxon>Pseudomonadati</taxon>
        <taxon>Pseudomonadota</taxon>
        <taxon>Alphaproteobacteria</taxon>
        <taxon>Rhodospirillales</taxon>
        <taxon>Thalassospiraceae</taxon>
        <taxon>Thalassospira</taxon>
    </lineage>
</organism>
<evidence type="ECO:0000313" key="3">
    <source>
        <dbReference type="Proteomes" id="UP000193391"/>
    </source>
</evidence>
<reference evidence="2 3" key="1">
    <citation type="submission" date="2014-03" db="EMBL/GenBank/DDBJ databases">
        <title>The draft genome sequence of Thalassospira mesophila JCM 18969.</title>
        <authorList>
            <person name="Lai Q."/>
            <person name="Shao Z."/>
        </authorList>
    </citation>
    <scope>NUCLEOTIDE SEQUENCE [LARGE SCALE GENOMIC DNA]</scope>
    <source>
        <strain evidence="2 3">JCM 18969</strain>
    </source>
</reference>
<evidence type="ECO:0000313" key="2">
    <source>
        <dbReference type="EMBL" id="OSQ34169.1"/>
    </source>
</evidence>
<protein>
    <recommendedName>
        <fullName evidence="1">Transposase TnpC homeodomain domain-containing protein</fullName>
    </recommendedName>
</protein>
<dbReference type="Pfam" id="PF13007">
    <property type="entry name" value="LZ_Tnp_IS66"/>
    <property type="match status" value="1"/>
</dbReference>
<accession>A0A1Y2KUJ2</accession>